<reference evidence="4" key="1">
    <citation type="submission" date="2025-08" db="UniProtKB">
        <authorList>
            <consortium name="Ensembl"/>
        </authorList>
    </citation>
    <scope>IDENTIFICATION</scope>
</reference>
<dbReference type="PANTHER" id="PTHR19860">
    <property type="entry name" value="DDB1- AND CUL4-ASSOCIATED FACTOR 12-RELATED"/>
    <property type="match status" value="1"/>
</dbReference>
<protein>
    <recommendedName>
        <fullName evidence="3">Nephrocystin 3-like N-terminal domain-containing protein</fullName>
    </recommendedName>
</protein>
<dbReference type="GeneTree" id="ENSGT00530000064216"/>
<accession>A0A8C5ME19</accession>
<dbReference type="PANTHER" id="PTHR19860:SF18">
    <property type="entry name" value="DUF4062 DOMAIN-CONTAINING PROTEIN"/>
    <property type="match status" value="1"/>
</dbReference>
<dbReference type="InterPro" id="IPR056884">
    <property type="entry name" value="NPHP3-like_N"/>
</dbReference>
<dbReference type="InterPro" id="IPR011990">
    <property type="entry name" value="TPR-like_helical_dom_sf"/>
</dbReference>
<sequence>MSKSQEPPTEEPAPHYHFTDRPSIRPYVCSTTGDLEEERDHLTHFVFPELNRFAFSRGTSFKPVDLRWPAEEGSDDLPSLFNEPTYPISSQQLKLSLDYINRSTQFFICVLGHTYGEFVPGSRLTLTIGLPDLSDFSSLSKVEQNLIVAARNGYPWVINEDNPQRSLTELEIIEAAFSRDSQFTFFYFRDHSYIDEKLKMASCEEKRTILSTFSGKNELEESKIWDLKIKVVDKGFPVRFFKTKEELGHLVLKDWSDVIEKVHPLSTAPLSIGHEHNLTRAYNEAFSGNLCKEFVPSENLKELLTVLDTFAYGASRPENSESYNLTTPRSYSKTEGTSYISGWRQSCSRMDGSARSWTRERSQSLEAGKSILLLHGVRGSGKSTLIAEWLRSFRKYYRNVTVISYFVGSNGRSSDIMSFMRHCIVLLQSEYFCMQSEDLYSSDTINDAWQLPLVVDAFLSSIALKPCVLILDGVNELSGIHGVPAEQSKGFAWLPTSLSHHCKIIVTTTNSHLSYKYLVERADVQMMELEGISQGLNRLTIFQYQLAIPGMPVTPNVLESIANVKRKITPLQLAVLASDFVSCGSLEVESERVDDYLEALSTEQIWSLLIQRWVKDFSWTGERHRKRKKVKQAFVDSVLAGRKGWVLDVLCLLTVSRCGLSDDDILQLLKIMGYQDRFKVTPLHWAAFRSATWKWIQEKPDGLLHFRHRSCRDAIEHLLLGVSMPISDSLDNMLQNTMKNKRRKFHLLLTKYFLQFGFSRRAYEEVPWHLKMLGNLSDMCGFLSNTRILNLVFSCTRLGYQVKMDFIHYWQILSASGMDPAAEPDLSIDHKAEAENDLMCELTNRCRGICFAAQCLKDIGRTNEAEQMLSYVERRLQNSTLNKKSFDALLWTQTSLGDLCTHTGSWQKASNYYEKALHTYKCFISEDRQNDLQLRKLLGRLACKLAVSSTIQTAGKQTQMLEEAVAHFQSSRPGPYEESDLQFCRGLHRFAVGDIVESENHFRECFEIRCKLYGKRHILTVEALEYLGDLISHPRNATYSHRLQAVENYKEVIRIKEAAEKLSDSPEIKQNLTLRRSNTLLKAGSLLCQADFGSYKECIGMLQRSLDLRTSILGLDHPLSNEVQCFLKEVKRRVCRNKGHFGFEKQDNFIELKYIQGSGGLFDFTPTCDEANDFPTPEESVHIDEDKDEFHRGRSESRVQKPVPSPLLEKRKEWRSHNEKPLRNENNDSREDECVQIVPVSSITAFSGDRPASLTRRAPSARVSRPVSVCQTSMSGPLSSIVALDHFSRLMSRSMTPEIIHKSAWYHVPGRYPTLEIPLPPKRHQIRQINP</sequence>
<dbReference type="InterPro" id="IPR051191">
    <property type="entry name" value="DCAF12"/>
</dbReference>
<evidence type="ECO:0000313" key="4">
    <source>
        <dbReference type="Ensembl" id="ENSLLEP00000010789.1"/>
    </source>
</evidence>
<dbReference type="InterPro" id="IPR027417">
    <property type="entry name" value="P-loop_NTPase"/>
</dbReference>
<feature type="region of interest" description="Disordered" evidence="2">
    <location>
        <begin position="1173"/>
        <end position="1233"/>
    </location>
</feature>
<dbReference type="Gene3D" id="1.25.40.10">
    <property type="entry name" value="Tetratricopeptide repeat domain"/>
    <property type="match status" value="2"/>
</dbReference>
<keyword evidence="1" id="KW-0677">Repeat</keyword>
<dbReference type="Ensembl" id="ENSLLET00000011207.1">
    <property type="protein sequence ID" value="ENSLLEP00000010789.1"/>
    <property type="gene ID" value="ENSLLEG00000006871.1"/>
</dbReference>
<keyword evidence="5" id="KW-1185">Reference proteome</keyword>
<feature type="domain" description="Nephrocystin 3-like N-terminal" evidence="3">
    <location>
        <begin position="357"/>
        <end position="507"/>
    </location>
</feature>
<evidence type="ECO:0000313" key="5">
    <source>
        <dbReference type="Proteomes" id="UP000694569"/>
    </source>
</evidence>
<feature type="compositionally biased region" description="Basic and acidic residues" evidence="2">
    <location>
        <begin position="1179"/>
        <end position="1199"/>
    </location>
</feature>
<dbReference type="OrthoDB" id="2325716at2759"/>
<dbReference type="SUPFAM" id="SSF48452">
    <property type="entry name" value="TPR-like"/>
    <property type="match status" value="1"/>
</dbReference>
<name>A0A8C5ME19_9ANUR</name>
<dbReference type="GO" id="GO:0080008">
    <property type="term" value="C:Cul4-RING E3 ubiquitin ligase complex"/>
    <property type="evidence" value="ECO:0007669"/>
    <property type="project" value="TreeGrafter"/>
</dbReference>
<dbReference type="Pfam" id="PF24883">
    <property type="entry name" value="NPHP3_N"/>
    <property type="match status" value="1"/>
</dbReference>
<dbReference type="Proteomes" id="UP000694569">
    <property type="component" value="Unplaced"/>
</dbReference>
<dbReference type="Gene3D" id="3.40.50.300">
    <property type="entry name" value="P-loop containing nucleotide triphosphate hydrolases"/>
    <property type="match status" value="1"/>
</dbReference>
<feature type="region of interest" description="Disordered" evidence="2">
    <location>
        <begin position="1"/>
        <end position="20"/>
    </location>
</feature>
<feature type="compositionally biased region" description="Basic and acidic residues" evidence="2">
    <location>
        <begin position="1208"/>
        <end position="1233"/>
    </location>
</feature>
<organism evidence="4 5">
    <name type="scientific">Leptobrachium leishanense</name>
    <name type="common">Leishan spiny toad</name>
    <dbReference type="NCBI Taxonomy" id="445787"/>
    <lineage>
        <taxon>Eukaryota</taxon>
        <taxon>Metazoa</taxon>
        <taxon>Chordata</taxon>
        <taxon>Craniata</taxon>
        <taxon>Vertebrata</taxon>
        <taxon>Euteleostomi</taxon>
        <taxon>Amphibia</taxon>
        <taxon>Batrachia</taxon>
        <taxon>Anura</taxon>
        <taxon>Pelobatoidea</taxon>
        <taxon>Megophryidae</taxon>
        <taxon>Leptobrachium</taxon>
    </lineage>
</organism>
<evidence type="ECO:0000256" key="1">
    <source>
        <dbReference type="ARBA" id="ARBA00022737"/>
    </source>
</evidence>
<evidence type="ECO:0000256" key="2">
    <source>
        <dbReference type="SAM" id="MobiDB-lite"/>
    </source>
</evidence>
<proteinExistence type="predicted"/>
<evidence type="ECO:0000259" key="3">
    <source>
        <dbReference type="Pfam" id="PF24883"/>
    </source>
</evidence>
<reference evidence="4" key="2">
    <citation type="submission" date="2025-09" db="UniProtKB">
        <authorList>
            <consortium name="Ensembl"/>
        </authorList>
    </citation>
    <scope>IDENTIFICATION</scope>
</reference>
<dbReference type="SUPFAM" id="SSF52540">
    <property type="entry name" value="P-loop containing nucleoside triphosphate hydrolases"/>
    <property type="match status" value="1"/>
</dbReference>